<evidence type="ECO:0000256" key="5">
    <source>
        <dbReference type="ARBA" id="ARBA00022801"/>
    </source>
</evidence>
<evidence type="ECO:0000313" key="12">
    <source>
        <dbReference type="Proteomes" id="UP001392437"/>
    </source>
</evidence>
<dbReference type="GO" id="GO:0042973">
    <property type="term" value="F:glucan endo-1,3-beta-D-glucosidase activity"/>
    <property type="evidence" value="ECO:0007669"/>
    <property type="project" value="UniProtKB-EC"/>
</dbReference>
<comment type="similarity">
    <text evidence="2">Belongs to the PGA52 family.</text>
</comment>
<dbReference type="GO" id="GO:0071555">
    <property type="term" value="P:cell wall organization"/>
    <property type="evidence" value="ECO:0007669"/>
    <property type="project" value="UniProtKB-KW"/>
</dbReference>
<evidence type="ECO:0000256" key="4">
    <source>
        <dbReference type="ARBA" id="ARBA00022729"/>
    </source>
</evidence>
<sequence length="458" mass="48363">MKYSMVFAAAAATVAQADCTNENGNFFCKAVKALQYEGIDLGGNYKAVTSMTADGKCDFSDVAFSGSIAPFDEDLSIHIRGPATVEKMAVYTPKTNSKRDAAPVPHTKRHGHQHLHKKFHEHQHEERAVGDKVDAVINGQAVSWTNTWDGKSGDNKPAAAASPPAAPAVNAASTYVKSENPASKVDVPKVDSKLASSKIAAPKKADTSSVATGDYARVGYYDATSNQATGLTFTGNYGGSGSGSGVWDTTWGNSLSYLNEDATGGAPSPTVLKGGKIPDGSEIAIFSDKACTDSGASCGFYRPGTVAYEGFKGADKVFTFKVTMPKTGATGFNKDMPAIWLLNGKIPRTGQYHDCSCWKSGCGEFDLIETLASGDSKCKSTFHYTNSIGNSDYLQRPELGFVNYAVIFSKAHASASIKILDDDFDHSAGLTADQVEKMIVDDAKTPGGVSKMAIPANV</sequence>
<dbReference type="AlphaFoldDB" id="A0AAW0RDB1"/>
<dbReference type="EC" id="3.2.1.39" evidence="3"/>
<evidence type="ECO:0000313" key="11">
    <source>
        <dbReference type="EMBL" id="KAK8132794.1"/>
    </source>
</evidence>
<evidence type="ECO:0000256" key="8">
    <source>
        <dbReference type="SAM" id="MobiDB-lite"/>
    </source>
</evidence>
<evidence type="ECO:0000256" key="7">
    <source>
        <dbReference type="ARBA" id="ARBA00023316"/>
    </source>
</evidence>
<dbReference type="PANTHER" id="PTHR31737:SF2">
    <property type="entry name" value="PROTEIN TOS1"/>
    <property type="match status" value="1"/>
</dbReference>
<dbReference type="Pfam" id="PF10290">
    <property type="entry name" value="YJL171C_Tos1_N"/>
    <property type="match status" value="1"/>
</dbReference>
<keyword evidence="5" id="KW-0378">Hydrolase</keyword>
<feature type="domain" description="Cell wall protein YJL171C/Tos1 N-terminal" evidence="10">
    <location>
        <begin position="33"/>
        <end position="93"/>
    </location>
</feature>
<keyword evidence="6" id="KW-0326">Glycosidase</keyword>
<gene>
    <name evidence="11" type="ORF">PG999_000967</name>
</gene>
<feature type="region of interest" description="Disordered" evidence="8">
    <location>
        <begin position="145"/>
        <end position="165"/>
    </location>
</feature>
<protein>
    <recommendedName>
        <fullName evidence="3">glucan endo-1,3-beta-D-glucosidase</fullName>
        <ecNumber evidence="3">3.2.1.39</ecNumber>
    </recommendedName>
</protein>
<feature type="domain" description="Cell wall protein YJL171C/Tos1 C-terminal" evidence="9">
    <location>
        <begin position="213"/>
        <end position="438"/>
    </location>
</feature>
<evidence type="ECO:0000259" key="9">
    <source>
        <dbReference type="Pfam" id="PF10287"/>
    </source>
</evidence>
<dbReference type="Pfam" id="PF10287">
    <property type="entry name" value="YJL171C_Tos1_C"/>
    <property type="match status" value="1"/>
</dbReference>
<evidence type="ECO:0000256" key="6">
    <source>
        <dbReference type="ARBA" id="ARBA00023295"/>
    </source>
</evidence>
<reference evidence="11 12" key="1">
    <citation type="submission" date="2023-01" db="EMBL/GenBank/DDBJ databases">
        <title>Analysis of 21 Apiospora genomes using comparative genomics revels a genus with tremendous synthesis potential of carbohydrate active enzymes and secondary metabolites.</title>
        <authorList>
            <person name="Sorensen T."/>
        </authorList>
    </citation>
    <scope>NUCLEOTIDE SEQUENCE [LARGE SCALE GENOMIC DNA]</scope>
    <source>
        <strain evidence="11 12">CBS 117206</strain>
    </source>
</reference>
<organism evidence="11 12">
    <name type="scientific">Apiospora kogelbergensis</name>
    <dbReference type="NCBI Taxonomy" id="1337665"/>
    <lineage>
        <taxon>Eukaryota</taxon>
        <taxon>Fungi</taxon>
        <taxon>Dikarya</taxon>
        <taxon>Ascomycota</taxon>
        <taxon>Pezizomycotina</taxon>
        <taxon>Sordariomycetes</taxon>
        <taxon>Xylariomycetidae</taxon>
        <taxon>Amphisphaeriales</taxon>
        <taxon>Apiosporaceae</taxon>
        <taxon>Apiospora</taxon>
    </lineage>
</organism>
<accession>A0AAW0RDB1</accession>
<proteinExistence type="inferred from homology"/>
<keyword evidence="12" id="KW-1185">Reference proteome</keyword>
<name>A0AAW0RDB1_9PEZI</name>
<dbReference type="GO" id="GO:0009277">
    <property type="term" value="C:fungal-type cell wall"/>
    <property type="evidence" value="ECO:0007669"/>
    <property type="project" value="TreeGrafter"/>
</dbReference>
<comment type="caution">
    <text evidence="11">The sequence shown here is derived from an EMBL/GenBank/DDBJ whole genome shotgun (WGS) entry which is preliminary data.</text>
</comment>
<dbReference type="InterPro" id="IPR018807">
    <property type="entry name" value="YJL171C/Tos1_N"/>
</dbReference>
<evidence type="ECO:0000256" key="2">
    <source>
        <dbReference type="ARBA" id="ARBA00006055"/>
    </source>
</evidence>
<dbReference type="EMBL" id="JAQQWP010000001">
    <property type="protein sequence ID" value="KAK8132794.1"/>
    <property type="molecule type" value="Genomic_DNA"/>
</dbReference>
<dbReference type="PANTHER" id="PTHR31737">
    <property type="entry name" value="PROTEIN TOS1"/>
    <property type="match status" value="1"/>
</dbReference>
<evidence type="ECO:0000256" key="1">
    <source>
        <dbReference type="ARBA" id="ARBA00000382"/>
    </source>
</evidence>
<evidence type="ECO:0000259" key="10">
    <source>
        <dbReference type="Pfam" id="PF10290"/>
    </source>
</evidence>
<dbReference type="InterPro" id="IPR018805">
    <property type="entry name" value="YJL171C/Tos1_C"/>
</dbReference>
<comment type="catalytic activity">
    <reaction evidence="1">
        <text>Hydrolysis of (1-&gt;3)-beta-D-glucosidic linkages in (1-&gt;3)-beta-D-glucans.</text>
        <dbReference type="EC" id="3.2.1.39"/>
    </reaction>
</comment>
<keyword evidence="7" id="KW-0961">Cell wall biogenesis/degradation</keyword>
<keyword evidence="4" id="KW-0732">Signal</keyword>
<dbReference type="Proteomes" id="UP001392437">
    <property type="component" value="Unassembled WGS sequence"/>
</dbReference>
<evidence type="ECO:0000256" key="3">
    <source>
        <dbReference type="ARBA" id="ARBA00012780"/>
    </source>
</evidence>